<accession>A0ABQ8L0M2</accession>
<organism evidence="2 3">
    <name type="scientific">Labeo rohita</name>
    <name type="common">Indian major carp</name>
    <name type="synonym">Cyprinus rohita</name>
    <dbReference type="NCBI Taxonomy" id="84645"/>
    <lineage>
        <taxon>Eukaryota</taxon>
        <taxon>Metazoa</taxon>
        <taxon>Chordata</taxon>
        <taxon>Craniata</taxon>
        <taxon>Vertebrata</taxon>
        <taxon>Euteleostomi</taxon>
        <taxon>Actinopterygii</taxon>
        <taxon>Neopterygii</taxon>
        <taxon>Teleostei</taxon>
        <taxon>Ostariophysi</taxon>
        <taxon>Cypriniformes</taxon>
        <taxon>Cyprinidae</taxon>
        <taxon>Labeoninae</taxon>
        <taxon>Labeonini</taxon>
        <taxon>Labeo</taxon>
    </lineage>
</organism>
<evidence type="ECO:0000313" key="3">
    <source>
        <dbReference type="Proteomes" id="UP000830375"/>
    </source>
</evidence>
<dbReference type="PANTHER" id="PTHR47163:SF2">
    <property type="entry name" value="SI:DKEY-17M8.2"/>
    <property type="match status" value="1"/>
</dbReference>
<reference evidence="2 3" key="1">
    <citation type="submission" date="2022-01" db="EMBL/GenBank/DDBJ databases">
        <title>A high-quality chromosome-level genome assembly of rohu carp, Labeo rohita.</title>
        <authorList>
            <person name="Arick M.A. II"/>
            <person name="Hsu C.-Y."/>
            <person name="Magbanua Z."/>
            <person name="Pechanova O."/>
            <person name="Grover C."/>
            <person name="Miller E."/>
            <person name="Thrash A."/>
            <person name="Ezzel L."/>
            <person name="Alam S."/>
            <person name="Benzie J."/>
            <person name="Hamilton M."/>
            <person name="Karsi A."/>
            <person name="Lawrence M.L."/>
            <person name="Peterson D.G."/>
        </authorList>
    </citation>
    <scope>NUCLEOTIDE SEQUENCE [LARGE SCALE GENOMIC DNA]</scope>
    <source>
        <strain evidence="3">BAU-BD-2019</strain>
        <tissue evidence="2">Blood</tissue>
    </source>
</reference>
<evidence type="ECO:0000259" key="1">
    <source>
        <dbReference type="SMART" id="SM01126"/>
    </source>
</evidence>
<sequence length="227" mass="27027">MDIIGFADIVATEGLQQSRVFFQSRRSLQNHVEFIYKFSQGLRMRQTDLMEDGVASSSRTLSRMTAVIRKVCIRAVKKLRHLGQMKVGGRHCFVLIDESKFSHKRKYNRGRFGAAWRRNKKWVLGILEVEQERRKPILKVAGYDHHTVCHKRNFVDPVTRAHTQHLERAWKTYKMDIWHHRGNRTTKLLKEHLKVIEWEYWLARNHPSHILGRLIHDIRKYNLHECG</sequence>
<gene>
    <name evidence="2" type="ORF">H4Q32_026747</name>
</gene>
<protein>
    <submittedName>
        <fullName evidence="2">Patatin-like protein 4</fullName>
    </submittedName>
</protein>
<proteinExistence type="predicted"/>
<comment type="caution">
    <text evidence="2">The sequence shown here is derived from an EMBL/GenBank/DDBJ whole genome shotgun (WGS) entry which is preliminary data.</text>
</comment>
<dbReference type="SMART" id="SM01126">
    <property type="entry name" value="DDE_Tnp_IS1595"/>
    <property type="match status" value="1"/>
</dbReference>
<evidence type="ECO:0000313" key="2">
    <source>
        <dbReference type="EMBL" id="KAI2644252.1"/>
    </source>
</evidence>
<dbReference type="PANTHER" id="PTHR47163">
    <property type="entry name" value="DDE_TNP_IS1595 DOMAIN-CONTAINING PROTEIN"/>
    <property type="match status" value="1"/>
</dbReference>
<dbReference type="InterPro" id="IPR024445">
    <property type="entry name" value="Tnp_ISXO2-like"/>
</dbReference>
<dbReference type="Proteomes" id="UP000830375">
    <property type="component" value="Unassembled WGS sequence"/>
</dbReference>
<name>A0ABQ8L0M2_LABRO</name>
<dbReference type="EMBL" id="JACTAM010002584">
    <property type="protein sequence ID" value="KAI2644252.1"/>
    <property type="molecule type" value="Genomic_DNA"/>
</dbReference>
<keyword evidence="3" id="KW-1185">Reference proteome</keyword>
<feature type="domain" description="ISXO2-like transposase" evidence="1">
    <location>
        <begin position="86"/>
        <end position="201"/>
    </location>
</feature>
<dbReference type="InterPro" id="IPR053164">
    <property type="entry name" value="IS1016-like_transposase"/>
</dbReference>